<dbReference type="Proteomes" id="UP000028725">
    <property type="component" value="Unassembled WGS sequence"/>
</dbReference>
<dbReference type="STRING" id="394096.DB31_6862"/>
<dbReference type="EMBL" id="JMCB01000005">
    <property type="protein sequence ID" value="KFE68960.1"/>
    <property type="molecule type" value="Genomic_DNA"/>
</dbReference>
<feature type="region of interest" description="Disordered" evidence="2">
    <location>
        <begin position="475"/>
        <end position="495"/>
    </location>
</feature>
<evidence type="ECO:0000313" key="3">
    <source>
        <dbReference type="EMBL" id="KFE68960.1"/>
    </source>
</evidence>
<keyword evidence="1" id="KW-0175">Coiled coil</keyword>
<evidence type="ECO:0000256" key="1">
    <source>
        <dbReference type="SAM" id="Coils"/>
    </source>
</evidence>
<reference evidence="3 4" key="1">
    <citation type="submission" date="2014-04" db="EMBL/GenBank/DDBJ databases">
        <title>Genome assembly of Hyalangium minutum DSM 14724.</title>
        <authorList>
            <person name="Sharma G."/>
            <person name="Subramanian S."/>
        </authorList>
    </citation>
    <scope>NUCLEOTIDE SEQUENCE [LARGE SCALE GENOMIC DNA]</scope>
    <source>
        <strain evidence="3 4">DSM 14724</strain>
    </source>
</reference>
<keyword evidence="4" id="KW-1185">Reference proteome</keyword>
<protein>
    <submittedName>
        <fullName evidence="3">Uncharacterized protein</fullName>
    </submittedName>
</protein>
<dbReference type="AlphaFoldDB" id="A0A085WMP7"/>
<accession>A0A085WMP7</accession>
<evidence type="ECO:0000313" key="4">
    <source>
        <dbReference type="Proteomes" id="UP000028725"/>
    </source>
</evidence>
<name>A0A085WMP7_9BACT</name>
<dbReference type="PATRIC" id="fig|394096.3.peg.2906"/>
<proteinExistence type="predicted"/>
<sequence>MVLAALSLLLLALMVALSFNLSHALRGKTRLQQHSDALAYSMATLEARSLNYFAVSNRAIASSYVAMNSMHASMTAASVTAEMYSAGESNFYQIAAMEAALSGNKCKHCPHIVQAVRIARKFRQASSQQRSRIQRLENKFNKTVKSLDRLMDSLHASQRSVFAETSQVLSGGTAHGLAKLQQINAPKASALSPGVGKLNSAEFACAIDGMPCRVSGRPGDTALADRAKEMTILSNATRTNWIANRGKPSLPRYLHPEFLRLLTRDIQGEGFSQPQSHLGTAKTVQNRGKAALHEGPSLQNTGQVISADEHGILFSQWKHGIGRSSYEARISSDVSGGEHVPRKSHSGTHDQFQGNYTSELMSCANKGHCFMKFRADPSPERDFGQPPVYSYVTQQLRAGDVRQAPWELNEAGSVKLRFGTTGEGTLELAAGEGAGLSKALVYYHRLGDWQEPPNLFNPFWRAKLHPFTASEASKVLDEAGNPDAAQLAETPRLPM</sequence>
<evidence type="ECO:0000256" key="2">
    <source>
        <dbReference type="SAM" id="MobiDB-lite"/>
    </source>
</evidence>
<gene>
    <name evidence="3" type="ORF">DB31_6862</name>
</gene>
<feature type="coiled-coil region" evidence="1">
    <location>
        <begin position="119"/>
        <end position="153"/>
    </location>
</feature>
<comment type="caution">
    <text evidence="3">The sequence shown here is derived from an EMBL/GenBank/DDBJ whole genome shotgun (WGS) entry which is preliminary data.</text>
</comment>
<organism evidence="3 4">
    <name type="scientific">Hyalangium minutum</name>
    <dbReference type="NCBI Taxonomy" id="394096"/>
    <lineage>
        <taxon>Bacteria</taxon>
        <taxon>Pseudomonadati</taxon>
        <taxon>Myxococcota</taxon>
        <taxon>Myxococcia</taxon>
        <taxon>Myxococcales</taxon>
        <taxon>Cystobacterineae</taxon>
        <taxon>Archangiaceae</taxon>
        <taxon>Hyalangium</taxon>
    </lineage>
</organism>
<dbReference type="RefSeq" id="WP_240486690.1">
    <property type="nucleotide sequence ID" value="NZ_JMCB01000005.1"/>
</dbReference>